<evidence type="ECO:0000313" key="10">
    <source>
        <dbReference type="EMBL" id="GLR53611.1"/>
    </source>
</evidence>
<keyword evidence="8 9" id="KW-0456">Lyase</keyword>
<dbReference type="Proteomes" id="UP001156702">
    <property type="component" value="Unassembled WGS sequence"/>
</dbReference>
<dbReference type="PANTHER" id="PTHR21272">
    <property type="entry name" value="CATABOLIC 3-DEHYDROQUINASE"/>
    <property type="match status" value="1"/>
</dbReference>
<dbReference type="PROSITE" id="PS01029">
    <property type="entry name" value="DEHYDROQUINASE_II"/>
    <property type="match status" value="1"/>
</dbReference>
<evidence type="ECO:0000256" key="9">
    <source>
        <dbReference type="HAMAP-Rule" id="MF_00169"/>
    </source>
</evidence>
<dbReference type="HAMAP" id="MF_00169">
    <property type="entry name" value="AroQ"/>
    <property type="match status" value="1"/>
</dbReference>
<gene>
    <name evidence="10" type="primary">aroQ_2</name>
    <name evidence="9" type="synonym">aroQ</name>
    <name evidence="10" type="ORF">GCM10007923_48270</name>
</gene>
<dbReference type="PIRSF" id="PIRSF001399">
    <property type="entry name" value="DHquinase_II"/>
    <property type="match status" value="1"/>
</dbReference>
<comment type="catalytic activity">
    <reaction evidence="1 9">
        <text>3-dehydroquinate = 3-dehydroshikimate + H2O</text>
        <dbReference type="Rhea" id="RHEA:21096"/>
        <dbReference type="ChEBI" id="CHEBI:15377"/>
        <dbReference type="ChEBI" id="CHEBI:16630"/>
        <dbReference type="ChEBI" id="CHEBI:32364"/>
        <dbReference type="EC" id="4.2.1.10"/>
    </reaction>
</comment>
<feature type="active site" description="Proton acceptor" evidence="9">
    <location>
        <position position="26"/>
    </location>
</feature>
<dbReference type="SUPFAM" id="SSF52304">
    <property type="entry name" value="Type II 3-dehydroquinate dehydratase"/>
    <property type="match status" value="1"/>
</dbReference>
<dbReference type="NCBIfam" id="NF003806">
    <property type="entry name" value="PRK05395.1-3"/>
    <property type="match status" value="1"/>
</dbReference>
<dbReference type="PANTHER" id="PTHR21272:SF3">
    <property type="entry name" value="CATABOLIC 3-DEHYDROQUINASE"/>
    <property type="match status" value="1"/>
</dbReference>
<feature type="site" description="Transition state stabilizer" evidence="9">
    <location>
        <position position="21"/>
    </location>
</feature>
<proteinExistence type="inferred from homology"/>
<dbReference type="InterPro" id="IPR001874">
    <property type="entry name" value="DHquinase_II"/>
</dbReference>
<dbReference type="CDD" id="cd00466">
    <property type="entry name" value="DHQase_II"/>
    <property type="match status" value="1"/>
</dbReference>
<organism evidence="10 11">
    <name type="scientific">Shinella yambaruensis</name>
    <dbReference type="NCBI Taxonomy" id="415996"/>
    <lineage>
        <taxon>Bacteria</taxon>
        <taxon>Pseudomonadati</taxon>
        <taxon>Pseudomonadota</taxon>
        <taxon>Alphaproteobacteria</taxon>
        <taxon>Hyphomicrobiales</taxon>
        <taxon>Rhizobiaceae</taxon>
        <taxon>Shinella</taxon>
    </lineage>
</organism>
<dbReference type="NCBIfam" id="NF003805">
    <property type="entry name" value="PRK05395.1-2"/>
    <property type="match status" value="1"/>
</dbReference>
<evidence type="ECO:0000256" key="6">
    <source>
        <dbReference type="ARBA" id="ARBA00012060"/>
    </source>
</evidence>
<comment type="pathway">
    <text evidence="3 9">Metabolic intermediate biosynthesis; chorismate biosynthesis; chorismate from D-erythrose 4-phosphate and phosphoenolpyruvate: step 3/7.</text>
</comment>
<evidence type="ECO:0000256" key="2">
    <source>
        <dbReference type="ARBA" id="ARBA00003924"/>
    </source>
</evidence>
<evidence type="ECO:0000313" key="11">
    <source>
        <dbReference type="Proteomes" id="UP001156702"/>
    </source>
</evidence>
<feature type="binding site" evidence="9">
    <location>
        <position position="83"/>
    </location>
    <ligand>
        <name>substrate</name>
    </ligand>
</feature>
<feature type="binding site" evidence="9">
    <location>
        <position position="90"/>
    </location>
    <ligand>
        <name>substrate</name>
    </ligand>
</feature>
<dbReference type="InterPro" id="IPR018509">
    <property type="entry name" value="DHquinase_II_CS"/>
</dbReference>
<evidence type="ECO:0000256" key="7">
    <source>
        <dbReference type="ARBA" id="ARBA00023141"/>
    </source>
</evidence>
<comment type="subunit">
    <text evidence="5 9">Homododecamer.</text>
</comment>
<keyword evidence="7 9" id="KW-0057">Aromatic amino acid biosynthesis</keyword>
<keyword evidence="11" id="KW-1185">Reference proteome</keyword>
<feature type="active site" description="Proton donor" evidence="9">
    <location>
        <position position="103"/>
    </location>
</feature>
<reference evidence="11" key="1">
    <citation type="journal article" date="2019" name="Int. J. Syst. Evol. Microbiol.">
        <title>The Global Catalogue of Microorganisms (GCM) 10K type strain sequencing project: providing services to taxonomists for standard genome sequencing and annotation.</title>
        <authorList>
            <consortium name="The Broad Institute Genomics Platform"/>
            <consortium name="The Broad Institute Genome Sequencing Center for Infectious Disease"/>
            <person name="Wu L."/>
            <person name="Ma J."/>
        </authorList>
    </citation>
    <scope>NUCLEOTIDE SEQUENCE [LARGE SCALE GENOMIC DNA]</scope>
    <source>
        <strain evidence="11">NBRC 102122</strain>
    </source>
</reference>
<accession>A0ABQ5ZPE6</accession>
<feature type="binding site" evidence="9">
    <location>
        <position position="114"/>
    </location>
    <ligand>
        <name>substrate</name>
    </ligand>
</feature>
<keyword evidence="9" id="KW-0028">Amino-acid biosynthesis</keyword>
<evidence type="ECO:0000256" key="1">
    <source>
        <dbReference type="ARBA" id="ARBA00001864"/>
    </source>
</evidence>
<sequence length="157" mass="16880">MSGDCKVLVLNGPNLNMLGTRQPEIYGHSTLADLERLAKTAAEPLGLVIDFRQSNSETELITWVQEARADMAGIVINAGAYTHTSVAIMDALLAFPGPVLELHLSNNFRREAFRHTSYVSLAAKGIIEGFGADGYELAVHAMAKLLRGAATEGRKNG</sequence>
<dbReference type="RefSeq" id="WP_244767678.1">
    <property type="nucleotide sequence ID" value="NZ_BSOP01000042.1"/>
</dbReference>
<evidence type="ECO:0000256" key="4">
    <source>
        <dbReference type="ARBA" id="ARBA00011037"/>
    </source>
</evidence>
<dbReference type="EMBL" id="BSOP01000042">
    <property type="protein sequence ID" value="GLR53611.1"/>
    <property type="molecule type" value="Genomic_DNA"/>
</dbReference>
<comment type="similarity">
    <text evidence="4 9">Belongs to the type-II 3-dehydroquinase family.</text>
</comment>
<name>A0ABQ5ZPE6_9HYPH</name>
<dbReference type="NCBIfam" id="TIGR01088">
    <property type="entry name" value="aroQ"/>
    <property type="match status" value="1"/>
</dbReference>
<dbReference type="Pfam" id="PF01220">
    <property type="entry name" value="DHquinase_II"/>
    <property type="match status" value="1"/>
</dbReference>
<comment type="caution">
    <text evidence="10">The sequence shown here is derived from an EMBL/GenBank/DDBJ whole genome shotgun (WGS) entry which is preliminary data.</text>
</comment>
<comment type="function">
    <text evidence="2 9">Catalyzes a trans-dehydration via an enolate intermediate.</text>
</comment>
<feature type="binding site" evidence="9">
    <location>
        <begin position="104"/>
        <end position="105"/>
    </location>
    <ligand>
        <name>substrate</name>
    </ligand>
</feature>
<dbReference type="EC" id="4.2.1.10" evidence="6 9"/>
<dbReference type="NCBIfam" id="NF003807">
    <property type="entry name" value="PRK05395.1-4"/>
    <property type="match status" value="1"/>
</dbReference>
<evidence type="ECO:0000256" key="3">
    <source>
        <dbReference type="ARBA" id="ARBA00004902"/>
    </source>
</evidence>
<evidence type="ECO:0000256" key="8">
    <source>
        <dbReference type="ARBA" id="ARBA00023239"/>
    </source>
</evidence>
<protein>
    <recommendedName>
        <fullName evidence="6 9">3-dehydroquinate dehydratase</fullName>
        <shortName evidence="9">3-dehydroquinase</shortName>
        <ecNumber evidence="6 9">4.2.1.10</ecNumber>
    </recommendedName>
    <alternativeName>
        <fullName evidence="9">Type II DHQase</fullName>
    </alternativeName>
</protein>
<dbReference type="Gene3D" id="3.40.50.9100">
    <property type="entry name" value="Dehydroquinase, class II"/>
    <property type="match status" value="1"/>
</dbReference>
<dbReference type="InterPro" id="IPR036441">
    <property type="entry name" value="DHquinase_II_sf"/>
</dbReference>
<feature type="binding site" evidence="9">
    <location>
        <position position="77"/>
    </location>
    <ligand>
        <name>substrate</name>
    </ligand>
</feature>
<evidence type="ECO:0000256" key="5">
    <source>
        <dbReference type="ARBA" id="ARBA00011193"/>
    </source>
</evidence>